<evidence type="ECO:0000313" key="1">
    <source>
        <dbReference type="EMBL" id="GGA75906.1"/>
    </source>
</evidence>
<proteinExistence type="predicted"/>
<dbReference type="Pfam" id="PF04338">
    <property type="entry name" value="DUF481"/>
    <property type="match status" value="1"/>
</dbReference>
<gene>
    <name evidence="1" type="ORF">GCM10011507_29100</name>
</gene>
<dbReference type="AlphaFoldDB" id="A0A916W8H6"/>
<comment type="caution">
    <text evidence="1">The sequence shown here is derived from an EMBL/GenBank/DDBJ whole genome shotgun (WGS) entry which is preliminary data.</text>
</comment>
<accession>A0A916W8H6</accession>
<evidence type="ECO:0000313" key="2">
    <source>
        <dbReference type="Proteomes" id="UP000648801"/>
    </source>
</evidence>
<dbReference type="RefSeq" id="WP_229669030.1">
    <property type="nucleotide sequence ID" value="NZ_BMJB01000002.1"/>
</dbReference>
<keyword evidence="2" id="KW-1185">Reference proteome</keyword>
<dbReference type="InterPro" id="IPR007433">
    <property type="entry name" value="DUF481"/>
</dbReference>
<organism evidence="1 2">
    <name type="scientific">Edaphobacter acidisoli</name>
    <dbReference type="NCBI Taxonomy" id="2040573"/>
    <lineage>
        <taxon>Bacteria</taxon>
        <taxon>Pseudomonadati</taxon>
        <taxon>Acidobacteriota</taxon>
        <taxon>Terriglobia</taxon>
        <taxon>Terriglobales</taxon>
        <taxon>Acidobacteriaceae</taxon>
        <taxon>Edaphobacter</taxon>
    </lineage>
</organism>
<name>A0A916W8H6_9BACT</name>
<evidence type="ECO:0008006" key="3">
    <source>
        <dbReference type="Google" id="ProtNLM"/>
    </source>
</evidence>
<dbReference type="EMBL" id="BMJB01000002">
    <property type="protein sequence ID" value="GGA75906.1"/>
    <property type="molecule type" value="Genomic_DNA"/>
</dbReference>
<reference evidence="1" key="1">
    <citation type="journal article" date="2014" name="Int. J. Syst. Evol. Microbiol.">
        <title>Complete genome sequence of Corynebacterium casei LMG S-19264T (=DSM 44701T), isolated from a smear-ripened cheese.</title>
        <authorList>
            <consortium name="US DOE Joint Genome Institute (JGI-PGF)"/>
            <person name="Walter F."/>
            <person name="Albersmeier A."/>
            <person name="Kalinowski J."/>
            <person name="Ruckert C."/>
        </authorList>
    </citation>
    <scope>NUCLEOTIDE SEQUENCE</scope>
    <source>
        <strain evidence="1">CGMCC 1.15447</strain>
    </source>
</reference>
<sequence>MLLATPAHAQTKPQTDIIVFTNGDQLTGTLEREVGDSVVFKSDMAGEITVSTSKIKELRSNGQFVLLEKGEMVKRTKRSSGKLQYADNNVTISGATPQTVPIKNLAYAIDSATFNKEVLANPTPLQGWAGAITGGATLVRATDYGETFTLGLGLIRAIPTVSFLPPRTRSTVNVLETYGKLTSPVIPQTTPPTPAAMTKTSIFHADAEHDKYFTSRLYALANTAFDHNFSQGLNLQQIYGGGIGYTVLQSPVQQLDVKMDVHYERQNFVAPTPNDNLIGSIFGETYHRSLPRKIVFTENGSFIPAWNNTNAYSAIFGAGLVLPTYKRLSVNLNMQDNYLNNPAVGYNKNSFQFVTGVSYTLK</sequence>
<protein>
    <recommendedName>
        <fullName evidence="3">DUF481 domain-containing protein</fullName>
    </recommendedName>
</protein>
<reference evidence="1" key="2">
    <citation type="submission" date="2020-09" db="EMBL/GenBank/DDBJ databases">
        <authorList>
            <person name="Sun Q."/>
            <person name="Zhou Y."/>
        </authorList>
    </citation>
    <scope>NUCLEOTIDE SEQUENCE</scope>
    <source>
        <strain evidence="1">CGMCC 1.15447</strain>
    </source>
</reference>
<dbReference type="Proteomes" id="UP000648801">
    <property type="component" value="Unassembled WGS sequence"/>
</dbReference>